<comment type="caution">
    <text evidence="2">The sequence shown here is derived from an EMBL/GenBank/DDBJ whole genome shotgun (WGS) entry which is preliminary data.</text>
</comment>
<accession>A0ABS4E8T7</accession>
<name>A0ABS4E8T7_9FIRM</name>
<dbReference type="Gene3D" id="2.20.110.10">
    <property type="entry name" value="Histone H3 K4-specific methyltransferase SET7/9 N-terminal domain"/>
    <property type="match status" value="3"/>
</dbReference>
<sequence length="270" mass="31601">MKLSSEHMDAYRQYLKYINDVNKLVKSVENMKKHSYKKELYATSEEIYELEGKKELEEENLSKKVKHKIYKFSNGDVYIGEVEGRNMNGKGFYEFFHVDGEENFITYSGEFKEGEKYGCGEFKFENGNVYTGSFEEDTMNGIGQIMYKSNDVYIGNWKDGKKNGFGIYIWSDNYIYAGDFKDGKMDGYGVCYDEFDEIIYSGEWKNSLIDGVGVYNWGNGKRYEGEFFQGKKHGKGIFYLNDELVYDGTWKFDKPSIFDKSLDEIFSFRL</sequence>
<evidence type="ECO:0000313" key="2">
    <source>
        <dbReference type="EMBL" id="MBP1854347.1"/>
    </source>
</evidence>
<evidence type="ECO:0000256" key="1">
    <source>
        <dbReference type="ARBA" id="ARBA00022737"/>
    </source>
</evidence>
<proteinExistence type="predicted"/>
<protein>
    <recommendedName>
        <fullName evidence="4">MORN repeat protein</fullName>
    </recommendedName>
</protein>
<reference evidence="2 3" key="1">
    <citation type="submission" date="2021-03" db="EMBL/GenBank/DDBJ databases">
        <title>Genomic Encyclopedia of Type Strains, Phase IV (KMG-IV): sequencing the most valuable type-strain genomes for metagenomic binning, comparative biology and taxonomic classification.</title>
        <authorList>
            <person name="Goeker M."/>
        </authorList>
    </citation>
    <scope>NUCLEOTIDE SEQUENCE [LARGE SCALE GENOMIC DNA]</scope>
    <source>
        <strain evidence="2 3">DSM 1289</strain>
    </source>
</reference>
<dbReference type="RefSeq" id="WP_209455882.1">
    <property type="nucleotide sequence ID" value="NZ_BAAACS010000017.1"/>
</dbReference>
<dbReference type="InterPro" id="IPR003409">
    <property type="entry name" value="MORN"/>
</dbReference>
<dbReference type="Proteomes" id="UP000767291">
    <property type="component" value="Unassembled WGS sequence"/>
</dbReference>
<dbReference type="PANTHER" id="PTHR23084">
    <property type="entry name" value="PHOSPHATIDYLINOSITOL-4-PHOSPHATE 5-KINASE RELATED"/>
    <property type="match status" value="1"/>
</dbReference>
<keyword evidence="3" id="KW-1185">Reference proteome</keyword>
<dbReference type="PANTHER" id="PTHR23084:SF263">
    <property type="entry name" value="MORN REPEAT-CONTAINING PROTEIN 1"/>
    <property type="match status" value="1"/>
</dbReference>
<dbReference type="Pfam" id="PF02493">
    <property type="entry name" value="MORN"/>
    <property type="match status" value="7"/>
</dbReference>
<dbReference type="SMART" id="SM00698">
    <property type="entry name" value="MORN"/>
    <property type="match status" value="6"/>
</dbReference>
<dbReference type="SUPFAM" id="SSF82185">
    <property type="entry name" value="Histone H3 K4-specific methyltransferase SET7/9 N-terminal domain"/>
    <property type="match status" value="2"/>
</dbReference>
<organism evidence="2 3">
    <name type="scientific">Metaclostridioides mangenotii</name>
    <dbReference type="NCBI Taxonomy" id="1540"/>
    <lineage>
        <taxon>Bacteria</taxon>
        <taxon>Bacillati</taxon>
        <taxon>Bacillota</taxon>
        <taxon>Clostridia</taxon>
        <taxon>Peptostreptococcales</taxon>
        <taxon>Peptostreptococcaceae</taxon>
        <taxon>Metaclostridioides</taxon>
    </lineage>
</organism>
<gene>
    <name evidence="2" type="ORF">J2Z43_000737</name>
</gene>
<evidence type="ECO:0000313" key="3">
    <source>
        <dbReference type="Proteomes" id="UP000767291"/>
    </source>
</evidence>
<dbReference type="EMBL" id="JAGGJX010000001">
    <property type="protein sequence ID" value="MBP1854347.1"/>
    <property type="molecule type" value="Genomic_DNA"/>
</dbReference>
<evidence type="ECO:0008006" key="4">
    <source>
        <dbReference type="Google" id="ProtNLM"/>
    </source>
</evidence>
<keyword evidence="1" id="KW-0677">Repeat</keyword>